<sequence length="340" mass="37651">MSLEHREGAVTGPMTAGLGQKYLPISWIENRWATGELTDISLQQGTDVSLIINPRERYLGLRVEASGFDFEKDQTGIGDLRNLRLRKEERFDDAEKAIVEVLVDGSNLTAPYYFLRNIATLIQQYGVSPVVAIRDSVSGFRELLQGFKMVSQATEIGLLGEVMVLRHLVRSGLKTVDEAVAAWLGPLAEEHDFTFATCDIEVKTTSSEERSHIISSLSQLQATLGKNLLFASLQVTKTAEGGETLMEAIDGLRSQLHDAHAAELLETKLARVGIIAENQHLYTTRWLLRTPIAFYNVDTNFPRLSGDFDERISNISYRISLGGLPELGSAVGSYFEETKG</sequence>
<organism evidence="1 2">
    <name type="scientific">Corynebacterium hindlerae</name>
    <dbReference type="NCBI Taxonomy" id="699041"/>
    <lineage>
        <taxon>Bacteria</taxon>
        <taxon>Bacillati</taxon>
        <taxon>Actinomycetota</taxon>
        <taxon>Actinomycetes</taxon>
        <taxon>Mycobacteriales</taxon>
        <taxon>Corynebacteriaceae</taxon>
        <taxon>Corynebacterium</taxon>
    </lineage>
</organism>
<evidence type="ECO:0000313" key="1">
    <source>
        <dbReference type="EMBL" id="QMV84174.1"/>
    </source>
</evidence>
<dbReference type="EMBL" id="CP059833">
    <property type="protein sequence ID" value="QMV84174.1"/>
    <property type="molecule type" value="Genomic_DNA"/>
</dbReference>
<reference evidence="1 2" key="1">
    <citation type="submission" date="2020-07" db="EMBL/GenBank/DDBJ databases">
        <title>non toxigenic Corynebacterium sp. nov from a clinical source.</title>
        <authorList>
            <person name="Bernier A.-M."/>
            <person name="Bernard K."/>
        </authorList>
    </citation>
    <scope>NUCLEOTIDE SEQUENCE [LARGE SCALE GENOMIC DNA]</scope>
    <source>
        <strain evidence="2">NML 93-0612</strain>
    </source>
</reference>
<evidence type="ECO:0000313" key="2">
    <source>
        <dbReference type="Proteomes" id="UP000515570"/>
    </source>
</evidence>
<proteinExistence type="predicted"/>
<keyword evidence="2" id="KW-1185">Reference proteome</keyword>
<protein>
    <submittedName>
        <fullName evidence="1">PD-(D/E)XK motif protein</fullName>
    </submittedName>
</protein>
<accession>A0A7G5FC33</accession>
<name>A0A7G5FC33_9CORY</name>
<dbReference type="RefSeq" id="WP_182384984.1">
    <property type="nucleotide sequence ID" value="NZ_CP059833.1"/>
</dbReference>
<dbReference type="InterPro" id="IPR025534">
    <property type="entry name" value="DUF4420"/>
</dbReference>
<dbReference type="AlphaFoldDB" id="A0A7G5FC33"/>
<dbReference type="Proteomes" id="UP000515570">
    <property type="component" value="Chromosome"/>
</dbReference>
<dbReference type="Pfam" id="PF14390">
    <property type="entry name" value="DUF4420"/>
    <property type="match status" value="1"/>
</dbReference>
<gene>
    <name evidence="1" type="ORF">HW450_07230</name>
</gene>